<organism evidence="2 3">
    <name type="scientific">Elysia crispata</name>
    <name type="common">lettuce slug</name>
    <dbReference type="NCBI Taxonomy" id="231223"/>
    <lineage>
        <taxon>Eukaryota</taxon>
        <taxon>Metazoa</taxon>
        <taxon>Spiralia</taxon>
        <taxon>Lophotrochozoa</taxon>
        <taxon>Mollusca</taxon>
        <taxon>Gastropoda</taxon>
        <taxon>Heterobranchia</taxon>
        <taxon>Euthyneura</taxon>
        <taxon>Panpulmonata</taxon>
        <taxon>Sacoglossa</taxon>
        <taxon>Placobranchoidea</taxon>
        <taxon>Plakobranchidae</taxon>
        <taxon>Elysia</taxon>
    </lineage>
</organism>
<evidence type="ECO:0000313" key="3">
    <source>
        <dbReference type="Proteomes" id="UP001283361"/>
    </source>
</evidence>
<keyword evidence="3" id="KW-1185">Reference proteome</keyword>
<gene>
    <name evidence="2" type="ORF">RRG08_014757</name>
</gene>
<evidence type="ECO:0000313" key="2">
    <source>
        <dbReference type="EMBL" id="KAK3793279.1"/>
    </source>
</evidence>
<feature type="region of interest" description="Disordered" evidence="1">
    <location>
        <begin position="1"/>
        <end position="36"/>
    </location>
</feature>
<proteinExistence type="predicted"/>
<accession>A0AAE1AT54</accession>
<protein>
    <submittedName>
        <fullName evidence="2">Uncharacterized protein</fullName>
    </submittedName>
</protein>
<name>A0AAE1AT54_9GAST</name>
<comment type="caution">
    <text evidence="2">The sequence shown here is derived from an EMBL/GenBank/DDBJ whole genome shotgun (WGS) entry which is preliminary data.</text>
</comment>
<dbReference type="Proteomes" id="UP001283361">
    <property type="component" value="Unassembled WGS sequence"/>
</dbReference>
<sequence>MKFTKNVIISPDDKTQKPSPGGKALTSSSSSSPPQILQQHYRLRDGDGTNSLFARNSICFSRNVDWISVFSIYLGPIRATSDGLTLDG</sequence>
<reference evidence="2" key="1">
    <citation type="journal article" date="2023" name="G3 (Bethesda)">
        <title>A reference genome for the long-term kleptoplast-retaining sea slug Elysia crispata morphotype clarki.</title>
        <authorList>
            <person name="Eastman K.E."/>
            <person name="Pendleton A.L."/>
            <person name="Shaikh M.A."/>
            <person name="Suttiyut T."/>
            <person name="Ogas R."/>
            <person name="Tomko P."/>
            <person name="Gavelis G."/>
            <person name="Widhalm J.R."/>
            <person name="Wisecaver J.H."/>
        </authorList>
    </citation>
    <scope>NUCLEOTIDE SEQUENCE</scope>
    <source>
        <strain evidence="2">ECLA1</strain>
    </source>
</reference>
<dbReference type="AlphaFoldDB" id="A0AAE1AT54"/>
<evidence type="ECO:0000256" key="1">
    <source>
        <dbReference type="SAM" id="MobiDB-lite"/>
    </source>
</evidence>
<dbReference type="EMBL" id="JAWDGP010001264">
    <property type="protein sequence ID" value="KAK3793279.1"/>
    <property type="molecule type" value="Genomic_DNA"/>
</dbReference>